<feature type="chain" id="PRO_5012017588" description="DUF4148 domain-containing protein" evidence="1">
    <location>
        <begin position="22"/>
        <end position="111"/>
    </location>
</feature>
<keyword evidence="1" id="KW-0732">Signal</keyword>
<protein>
    <recommendedName>
        <fullName evidence="4">DUF4148 domain-containing protein</fullName>
    </recommendedName>
</protein>
<comment type="caution">
    <text evidence="2">The sequence shown here is derived from an EMBL/GenBank/DDBJ whole genome shotgun (WGS) entry which is preliminary data.</text>
</comment>
<evidence type="ECO:0000256" key="1">
    <source>
        <dbReference type="SAM" id="SignalP"/>
    </source>
</evidence>
<dbReference type="Pfam" id="PF13663">
    <property type="entry name" value="DUF4148"/>
    <property type="match status" value="2"/>
</dbReference>
<evidence type="ECO:0000313" key="2">
    <source>
        <dbReference type="EMBL" id="OZI79281.1"/>
    </source>
</evidence>
<evidence type="ECO:0008006" key="4">
    <source>
        <dbReference type="Google" id="ProtNLM"/>
    </source>
</evidence>
<organism evidence="2 3">
    <name type="scientific">Bordetella genomosp. 2</name>
    <dbReference type="NCBI Taxonomy" id="1983456"/>
    <lineage>
        <taxon>Bacteria</taxon>
        <taxon>Pseudomonadati</taxon>
        <taxon>Pseudomonadota</taxon>
        <taxon>Betaproteobacteria</taxon>
        <taxon>Burkholderiales</taxon>
        <taxon>Alcaligenaceae</taxon>
        <taxon>Bordetella</taxon>
    </lineage>
</organism>
<accession>A0A261VZS3</accession>
<keyword evidence="3" id="KW-1185">Reference proteome</keyword>
<sequence>MKTLATALLVSMGLLSAGAYAASPNIEPNNVPFQGVYGQADANAPTRAQVEADLAQAKAAGLVTYGEQDYPAVQVSTAAGKTREQVKAELAQAKASGEYTFGELEYPPVVR</sequence>
<feature type="signal peptide" evidence="1">
    <location>
        <begin position="1"/>
        <end position="21"/>
    </location>
</feature>
<gene>
    <name evidence="2" type="ORF">CAL24_04920</name>
</gene>
<dbReference type="AlphaFoldDB" id="A0A261VZS3"/>
<evidence type="ECO:0000313" key="3">
    <source>
        <dbReference type="Proteomes" id="UP000215633"/>
    </source>
</evidence>
<dbReference type="RefSeq" id="WP_028356564.1">
    <property type="nucleotide sequence ID" value="NZ_NEVT01000003.1"/>
</dbReference>
<reference evidence="3" key="1">
    <citation type="submission" date="2017-05" db="EMBL/GenBank/DDBJ databases">
        <title>Complete and WGS of Bordetella genogroups.</title>
        <authorList>
            <person name="Spilker T."/>
            <person name="Lipuma J."/>
        </authorList>
    </citation>
    <scope>NUCLEOTIDE SEQUENCE [LARGE SCALE GENOMIC DNA]</scope>
    <source>
        <strain evidence="3">AU8256</strain>
    </source>
</reference>
<name>A0A261VZS3_9BORD</name>
<dbReference type="EMBL" id="NEVT01000003">
    <property type="protein sequence ID" value="OZI79281.1"/>
    <property type="molecule type" value="Genomic_DNA"/>
</dbReference>
<proteinExistence type="predicted"/>
<dbReference type="InterPro" id="IPR025421">
    <property type="entry name" value="DUF4148"/>
</dbReference>
<dbReference type="Proteomes" id="UP000215633">
    <property type="component" value="Unassembled WGS sequence"/>
</dbReference>